<accession>A0AAD8BW55</accession>
<dbReference type="EMBL" id="JASAOG010000031">
    <property type="protein sequence ID" value="KAK0061147.1"/>
    <property type="molecule type" value="Genomic_DNA"/>
</dbReference>
<reference evidence="1" key="1">
    <citation type="journal article" date="2023" name="PLoS Negl. Trop. Dis.">
        <title>A genome sequence for Biomphalaria pfeifferi, the major vector snail for the human-infecting parasite Schistosoma mansoni.</title>
        <authorList>
            <person name="Bu L."/>
            <person name="Lu L."/>
            <person name="Laidemitt M.R."/>
            <person name="Zhang S.M."/>
            <person name="Mutuku M."/>
            <person name="Mkoji G."/>
            <person name="Steinauer M."/>
            <person name="Loker E.S."/>
        </authorList>
    </citation>
    <scope>NUCLEOTIDE SEQUENCE</scope>
    <source>
        <strain evidence="1">KasaAsao</strain>
    </source>
</reference>
<name>A0AAD8BW55_BIOPF</name>
<proteinExistence type="predicted"/>
<evidence type="ECO:0000313" key="1">
    <source>
        <dbReference type="EMBL" id="KAK0061147.1"/>
    </source>
</evidence>
<dbReference type="AlphaFoldDB" id="A0AAD8BW55"/>
<comment type="caution">
    <text evidence="1">The sequence shown here is derived from an EMBL/GenBank/DDBJ whole genome shotgun (WGS) entry which is preliminary data.</text>
</comment>
<reference evidence="1" key="2">
    <citation type="submission" date="2023-04" db="EMBL/GenBank/DDBJ databases">
        <authorList>
            <person name="Bu L."/>
            <person name="Lu L."/>
            <person name="Laidemitt M.R."/>
            <person name="Zhang S.M."/>
            <person name="Mutuku M."/>
            <person name="Mkoji G."/>
            <person name="Steinauer M."/>
            <person name="Loker E.S."/>
        </authorList>
    </citation>
    <scope>NUCLEOTIDE SEQUENCE</scope>
    <source>
        <strain evidence="1">KasaAsao</strain>
        <tissue evidence="1">Whole Snail</tissue>
    </source>
</reference>
<organism evidence="1 2">
    <name type="scientific">Biomphalaria pfeifferi</name>
    <name type="common">Bloodfluke planorb</name>
    <name type="synonym">Freshwater snail</name>
    <dbReference type="NCBI Taxonomy" id="112525"/>
    <lineage>
        <taxon>Eukaryota</taxon>
        <taxon>Metazoa</taxon>
        <taxon>Spiralia</taxon>
        <taxon>Lophotrochozoa</taxon>
        <taxon>Mollusca</taxon>
        <taxon>Gastropoda</taxon>
        <taxon>Heterobranchia</taxon>
        <taxon>Euthyneura</taxon>
        <taxon>Panpulmonata</taxon>
        <taxon>Hygrophila</taxon>
        <taxon>Lymnaeoidea</taxon>
        <taxon>Planorbidae</taxon>
        <taxon>Biomphalaria</taxon>
    </lineage>
</organism>
<dbReference type="Proteomes" id="UP001233172">
    <property type="component" value="Unassembled WGS sequence"/>
</dbReference>
<keyword evidence="2" id="KW-1185">Reference proteome</keyword>
<evidence type="ECO:0000313" key="2">
    <source>
        <dbReference type="Proteomes" id="UP001233172"/>
    </source>
</evidence>
<sequence>MDCSHSERMLVGQYLCLDENKDVKQRWTVHVLRDACWMVCEELSNENHRGNSGNYTSWDALKFSLTESEINVSYWAQFKIKLTKGTIQDKTH</sequence>
<protein>
    <submittedName>
        <fullName evidence="1">Uncharacterized protein</fullName>
    </submittedName>
</protein>
<gene>
    <name evidence="1" type="ORF">Bpfe_009308</name>
</gene>